<gene>
    <name evidence="1" type="ORF">NFRAN_0917</name>
</gene>
<dbReference type="GeneID" id="39420387"/>
<evidence type="ECO:0000313" key="2">
    <source>
        <dbReference type="Proteomes" id="UP000294299"/>
    </source>
</evidence>
<dbReference type="SUPFAM" id="SSF46785">
    <property type="entry name" value="Winged helix' DNA-binding domain"/>
    <property type="match status" value="1"/>
</dbReference>
<reference evidence="1 2" key="1">
    <citation type="submission" date="2019-02" db="EMBL/GenBank/DDBJ databases">
        <authorList>
            <person name="Lehtovirta-Morley E L."/>
        </authorList>
    </citation>
    <scope>NUCLEOTIDE SEQUENCE [LARGE SCALE GENOMIC DNA]</scope>
    <source>
        <strain evidence="1">NFRAN1</strain>
    </source>
</reference>
<name>A0A484I691_9ARCH</name>
<accession>A0A484I691</accession>
<dbReference type="KEGG" id="nfn:NFRAN_0917"/>
<evidence type="ECO:0000313" key="1">
    <source>
        <dbReference type="EMBL" id="VFJ13239.1"/>
    </source>
</evidence>
<dbReference type="Proteomes" id="UP000294299">
    <property type="component" value="Chromosome NFRAN"/>
</dbReference>
<organism evidence="1 2">
    <name type="scientific">Candidatus Nitrosocosmicus franklandianus</name>
    <dbReference type="NCBI Taxonomy" id="1798806"/>
    <lineage>
        <taxon>Archaea</taxon>
        <taxon>Nitrososphaerota</taxon>
        <taxon>Nitrososphaeria</taxon>
        <taxon>Nitrososphaerales</taxon>
        <taxon>Nitrososphaeraceae</taxon>
        <taxon>Candidatus Nitrosocosmicus</taxon>
    </lineage>
</organism>
<protein>
    <submittedName>
        <fullName evidence="1">Uncharacterized protein</fullName>
    </submittedName>
</protein>
<proteinExistence type="predicted"/>
<keyword evidence="2" id="KW-1185">Reference proteome</keyword>
<dbReference type="InterPro" id="IPR036390">
    <property type="entry name" value="WH_DNA-bd_sf"/>
</dbReference>
<dbReference type="RefSeq" id="WP_134483170.1">
    <property type="nucleotide sequence ID" value="NZ_LR216287.1"/>
</dbReference>
<dbReference type="EMBL" id="LR216287">
    <property type="protein sequence ID" value="VFJ13239.1"/>
    <property type="molecule type" value="Genomic_DNA"/>
</dbReference>
<dbReference type="AlphaFoldDB" id="A0A484I691"/>
<sequence length="269" mass="31225">MLSQAGDDFQSVFFELAGDLRIYMLLKLAIRPYRLSQLATDLNATMQESHRNINRLIDSKLVKKTGEGELLLTPYGEIIVSLIPNFTFPFKHKDYFQEHTLSNLPLKFIQRIGSLNNCEVVVGVMAVLQRWKAVYNNSQQYIKEVISQVPIDLIETIAERVNNNVKFSYIFPADVVIPKGRHELLKKLGWKNFVSKGIVERRMVDKINIVTIFNERESCISFPTLKGEPDLNIMFYSTDESFHEWCVDFFEYEWAKAKLFDESKLSPEI</sequence>
<dbReference type="OrthoDB" id="11410at2157"/>